<dbReference type="EC" id="4.6.1.12" evidence="5 9"/>
<keyword evidence="6 9" id="KW-0479">Metal-binding</keyword>
<evidence type="ECO:0000256" key="5">
    <source>
        <dbReference type="ARBA" id="ARBA00012579"/>
    </source>
</evidence>
<reference evidence="12 13" key="1">
    <citation type="submission" date="2018-03" db="EMBL/GenBank/DDBJ databases">
        <title>Marinobacter brunus sp. nov., a marine bacterium of Gamma-proteobacteria isolated from the surface seawater of the South China Sea.</title>
        <authorList>
            <person name="Cheng H."/>
            <person name="Wu Y.-H."/>
            <person name="Xamxidin M."/>
            <person name="Xu X.-W."/>
        </authorList>
    </citation>
    <scope>NUCLEOTIDE SEQUENCE [LARGE SCALE GENOMIC DNA]</scope>
    <source>
        <strain evidence="12 13">NH169-3</strain>
    </source>
</reference>
<comment type="similarity">
    <text evidence="3 9 10">Belongs to the IspF family.</text>
</comment>
<evidence type="ECO:0000256" key="9">
    <source>
        <dbReference type="HAMAP-Rule" id="MF_00107"/>
    </source>
</evidence>
<dbReference type="InterPro" id="IPR036571">
    <property type="entry name" value="MECDP_synthase_sf"/>
</dbReference>
<dbReference type="GO" id="GO:0046872">
    <property type="term" value="F:metal ion binding"/>
    <property type="evidence" value="ECO:0007669"/>
    <property type="project" value="UniProtKB-KW"/>
</dbReference>
<evidence type="ECO:0000259" key="11">
    <source>
        <dbReference type="Pfam" id="PF02542"/>
    </source>
</evidence>
<evidence type="ECO:0000256" key="1">
    <source>
        <dbReference type="ARBA" id="ARBA00000200"/>
    </source>
</evidence>
<keyword evidence="13" id="KW-1185">Reference proteome</keyword>
<name>A0A2T1K597_9GAMM</name>
<feature type="binding site" evidence="9">
    <location>
        <position position="10"/>
    </location>
    <ligand>
        <name>a divalent metal cation</name>
        <dbReference type="ChEBI" id="CHEBI:60240"/>
    </ligand>
</feature>
<evidence type="ECO:0000313" key="12">
    <source>
        <dbReference type="EMBL" id="PSF05336.1"/>
    </source>
</evidence>
<dbReference type="OrthoDB" id="9804336at2"/>
<evidence type="ECO:0000256" key="10">
    <source>
        <dbReference type="RuleBase" id="RU004395"/>
    </source>
</evidence>
<evidence type="ECO:0000313" key="13">
    <source>
        <dbReference type="Proteomes" id="UP000239866"/>
    </source>
</evidence>
<dbReference type="InterPro" id="IPR003526">
    <property type="entry name" value="MECDP_synthase"/>
</dbReference>
<feature type="binding site" evidence="9">
    <location>
        <position position="42"/>
    </location>
    <ligand>
        <name>a divalent metal cation</name>
        <dbReference type="ChEBI" id="CHEBI:60240"/>
    </ligand>
</feature>
<evidence type="ECO:0000256" key="3">
    <source>
        <dbReference type="ARBA" id="ARBA00008480"/>
    </source>
</evidence>
<feature type="binding site" evidence="9">
    <location>
        <begin position="8"/>
        <end position="10"/>
    </location>
    <ligand>
        <name>4-CDP-2-C-methyl-D-erythritol 2-phosphate</name>
        <dbReference type="ChEBI" id="CHEBI:57919"/>
    </ligand>
</feature>
<evidence type="ECO:0000256" key="6">
    <source>
        <dbReference type="ARBA" id="ARBA00022723"/>
    </source>
</evidence>
<dbReference type="GO" id="GO:0016114">
    <property type="term" value="P:terpenoid biosynthetic process"/>
    <property type="evidence" value="ECO:0007669"/>
    <property type="project" value="InterPro"/>
</dbReference>
<feature type="binding site" evidence="9">
    <location>
        <begin position="132"/>
        <end position="135"/>
    </location>
    <ligand>
        <name>4-CDP-2-C-methyl-D-erythritol 2-phosphate</name>
        <dbReference type="ChEBI" id="CHEBI:57919"/>
    </ligand>
</feature>
<dbReference type="Proteomes" id="UP000239866">
    <property type="component" value="Unassembled WGS sequence"/>
</dbReference>
<comment type="caution">
    <text evidence="9">Lacks conserved residue(s) required for the propagation of feature annotation.</text>
</comment>
<dbReference type="PROSITE" id="PS01350">
    <property type="entry name" value="ISPF"/>
    <property type="match status" value="1"/>
</dbReference>
<protein>
    <recommendedName>
        <fullName evidence="5 9">2-C-methyl-D-erythritol 2,4-cyclodiphosphate synthase</fullName>
        <shortName evidence="9">MECDP-synthase</shortName>
        <shortName evidence="9">MECPP-synthase</shortName>
        <shortName evidence="9">MECPS</shortName>
        <ecNumber evidence="5 9">4.6.1.12</ecNumber>
    </recommendedName>
</protein>
<dbReference type="PANTHER" id="PTHR43181">
    <property type="entry name" value="2-C-METHYL-D-ERYTHRITOL 2,4-CYCLODIPHOSPHATE SYNTHASE, CHLOROPLASTIC"/>
    <property type="match status" value="1"/>
</dbReference>
<evidence type="ECO:0000256" key="4">
    <source>
        <dbReference type="ARBA" id="ARBA00011233"/>
    </source>
</evidence>
<dbReference type="PANTHER" id="PTHR43181:SF1">
    <property type="entry name" value="2-C-METHYL-D-ERYTHRITOL 2,4-CYCLODIPHOSPHATE SYNTHASE, CHLOROPLASTIC"/>
    <property type="match status" value="1"/>
</dbReference>
<comment type="pathway">
    <text evidence="2 9">Isoprenoid biosynthesis; isopentenyl diphosphate biosynthesis via DXP pathway; isopentenyl diphosphate from 1-deoxy-D-xylulose 5-phosphate: step 4/6.</text>
</comment>
<accession>A0A2T1K597</accession>
<feature type="binding site" evidence="9">
    <location>
        <begin position="34"/>
        <end position="35"/>
    </location>
    <ligand>
        <name>4-CDP-2-C-methyl-D-erythritol 2-phosphate</name>
        <dbReference type="ChEBI" id="CHEBI:57919"/>
    </ligand>
</feature>
<comment type="catalytic activity">
    <reaction evidence="1 9 10">
        <text>4-CDP-2-C-methyl-D-erythritol 2-phosphate = 2-C-methyl-D-erythritol 2,4-cyclic diphosphate + CMP</text>
        <dbReference type="Rhea" id="RHEA:23864"/>
        <dbReference type="ChEBI" id="CHEBI:57919"/>
        <dbReference type="ChEBI" id="CHEBI:58483"/>
        <dbReference type="ChEBI" id="CHEBI:60377"/>
        <dbReference type="EC" id="4.6.1.12"/>
    </reaction>
</comment>
<dbReference type="Pfam" id="PF02542">
    <property type="entry name" value="YgbB"/>
    <property type="match status" value="1"/>
</dbReference>
<comment type="function">
    <text evidence="9">Involved in the biosynthesis of isopentenyl diphosphate (IPP) and dimethylallyl diphosphate (DMAPP), two major building blocks of isoprenoid compounds. Catalyzes the conversion of 4-diphosphocytidyl-2-C-methyl-D-erythritol 2-phosphate (CDP-ME2P) to 2-C-methyl-D-erythritol 2,4-cyclodiphosphate (ME-CPP) with a corresponding release of cytidine 5-monophosphate (CMP).</text>
</comment>
<feature type="site" description="Transition state stabilizer" evidence="9">
    <location>
        <position position="34"/>
    </location>
</feature>
<dbReference type="AlphaFoldDB" id="A0A2T1K597"/>
<feature type="domain" description="2-C-methyl-D-erythritol 2,4-cyclodiphosphate synthase" evidence="11">
    <location>
        <begin position="1"/>
        <end position="154"/>
    </location>
</feature>
<dbReference type="GO" id="GO:0019288">
    <property type="term" value="P:isopentenyl diphosphate biosynthetic process, methylerythritol 4-phosphate pathway"/>
    <property type="evidence" value="ECO:0007669"/>
    <property type="project" value="UniProtKB-UniRule"/>
</dbReference>
<sequence length="159" mass="16760">MRIGQGFDVHAFCEGDSVILGGVAIPHNQGLKAHSDGDVLLHALADALLGAVALGDIGHLFPDTSDEWAGADSRDLLRRVMQRVLEEGFSVVNVDTTIIAQAPRMAPHVEAIRMNIAEDLGVPVNRVSVKATTSERLGFTGRGEGIACQAVCLLEAVAP</sequence>
<proteinExistence type="inferred from homology"/>
<evidence type="ECO:0000256" key="2">
    <source>
        <dbReference type="ARBA" id="ARBA00004709"/>
    </source>
</evidence>
<feature type="binding site" evidence="9">
    <location>
        <position position="139"/>
    </location>
    <ligand>
        <name>4-CDP-2-C-methyl-D-erythritol 2-phosphate</name>
        <dbReference type="ChEBI" id="CHEBI:57919"/>
    </ligand>
</feature>
<dbReference type="InterPro" id="IPR020555">
    <property type="entry name" value="MECDP_synthase_CS"/>
</dbReference>
<organism evidence="12 13">
    <name type="scientific">Marinobacter fuscus</name>
    <dbReference type="NCBI Taxonomy" id="2109942"/>
    <lineage>
        <taxon>Bacteria</taxon>
        <taxon>Pseudomonadati</taxon>
        <taxon>Pseudomonadota</taxon>
        <taxon>Gammaproteobacteria</taxon>
        <taxon>Pseudomonadales</taxon>
        <taxon>Marinobacteraceae</taxon>
        <taxon>Marinobacter</taxon>
    </lineage>
</organism>
<dbReference type="NCBIfam" id="TIGR00151">
    <property type="entry name" value="ispF"/>
    <property type="match status" value="1"/>
</dbReference>
<dbReference type="FunFam" id="3.30.1330.50:FF:000001">
    <property type="entry name" value="2-C-methyl-D-erythritol 2,4-cyclodiphosphate synthase"/>
    <property type="match status" value="1"/>
</dbReference>
<gene>
    <name evidence="9" type="primary">ispF</name>
    <name evidence="12" type="ORF">C7H09_15110</name>
</gene>
<keyword evidence="7 9" id="KW-0414">Isoprene biosynthesis</keyword>
<feature type="binding site" evidence="9">
    <location>
        <position position="142"/>
    </location>
    <ligand>
        <name>4-CDP-2-C-methyl-D-erythritol 2-phosphate</name>
        <dbReference type="ChEBI" id="CHEBI:57919"/>
    </ligand>
</feature>
<dbReference type="SUPFAM" id="SSF69765">
    <property type="entry name" value="IpsF-like"/>
    <property type="match status" value="1"/>
</dbReference>
<dbReference type="CDD" id="cd00554">
    <property type="entry name" value="MECDP_synthase"/>
    <property type="match status" value="1"/>
</dbReference>
<dbReference type="GO" id="GO:0008685">
    <property type="term" value="F:2-C-methyl-D-erythritol 2,4-cyclodiphosphate synthase activity"/>
    <property type="evidence" value="ECO:0007669"/>
    <property type="project" value="UniProtKB-UniRule"/>
</dbReference>
<keyword evidence="8 9" id="KW-0456">Lyase</keyword>
<dbReference type="Gene3D" id="3.30.1330.50">
    <property type="entry name" value="2-C-methyl-D-erythritol 2,4-cyclodiphosphate synthase"/>
    <property type="match status" value="1"/>
</dbReference>
<evidence type="ECO:0000256" key="7">
    <source>
        <dbReference type="ARBA" id="ARBA00023229"/>
    </source>
</evidence>
<feature type="binding site" evidence="9">
    <location>
        <begin position="100"/>
        <end position="106"/>
    </location>
    <ligand>
        <name>4-CDP-2-C-methyl-D-erythritol 2-phosphate</name>
        <dbReference type="ChEBI" id="CHEBI:57919"/>
    </ligand>
</feature>
<evidence type="ECO:0000256" key="8">
    <source>
        <dbReference type="ARBA" id="ARBA00023239"/>
    </source>
</evidence>
<feature type="binding site" evidence="9">
    <location>
        <position position="8"/>
    </location>
    <ligand>
        <name>a divalent metal cation</name>
        <dbReference type="ChEBI" id="CHEBI:60240"/>
    </ligand>
</feature>
<feature type="site" description="Transition state stabilizer" evidence="9">
    <location>
        <position position="133"/>
    </location>
</feature>
<comment type="subunit">
    <text evidence="4 9">Homotrimer.</text>
</comment>
<feature type="binding site" evidence="9">
    <location>
        <begin position="56"/>
        <end position="58"/>
    </location>
    <ligand>
        <name>4-CDP-2-C-methyl-D-erythritol 2-phosphate</name>
        <dbReference type="ChEBI" id="CHEBI:57919"/>
    </ligand>
</feature>
<dbReference type="HAMAP" id="MF_00107">
    <property type="entry name" value="IspF"/>
    <property type="match status" value="1"/>
</dbReference>
<dbReference type="RefSeq" id="WP_106764161.1">
    <property type="nucleotide sequence ID" value="NZ_PXNP01000103.1"/>
</dbReference>
<dbReference type="UniPathway" id="UPA00056">
    <property type="reaction ID" value="UER00095"/>
</dbReference>
<dbReference type="EMBL" id="PXNP01000103">
    <property type="protein sequence ID" value="PSF05336.1"/>
    <property type="molecule type" value="Genomic_DNA"/>
</dbReference>
<comment type="cofactor">
    <cofactor evidence="9">
        <name>a divalent metal cation</name>
        <dbReference type="ChEBI" id="CHEBI:60240"/>
    </cofactor>
    <text evidence="9">Binds 1 divalent metal cation per subunit.</text>
</comment>
<comment type="caution">
    <text evidence="12">The sequence shown here is derived from an EMBL/GenBank/DDBJ whole genome shotgun (WGS) entry which is preliminary data.</text>
</comment>